<gene>
    <name evidence="1" type="ORF">SAMN04488062_12038</name>
</gene>
<reference evidence="2" key="1">
    <citation type="submission" date="2016-10" db="EMBL/GenBank/DDBJ databases">
        <authorList>
            <person name="Varghese N."/>
            <person name="Submissions S."/>
        </authorList>
    </citation>
    <scope>NUCLEOTIDE SEQUENCE [LARGE SCALE GENOMIC DNA]</scope>
    <source>
        <strain evidence="2">CGMCC 1.2747</strain>
    </source>
</reference>
<keyword evidence="2" id="KW-1185">Reference proteome</keyword>
<dbReference type="Proteomes" id="UP000199274">
    <property type="component" value="Unassembled WGS sequence"/>
</dbReference>
<dbReference type="RefSeq" id="WP_091258953.1">
    <property type="nucleotide sequence ID" value="NZ_FNDB01000020.1"/>
</dbReference>
<dbReference type="AlphaFoldDB" id="A0A1G8H661"/>
<evidence type="ECO:0000313" key="1">
    <source>
        <dbReference type="EMBL" id="SDI02142.1"/>
    </source>
</evidence>
<organism evidence="1 2">
    <name type="scientific">Flavobacterium omnivorum</name>
    <dbReference type="NCBI Taxonomy" id="178355"/>
    <lineage>
        <taxon>Bacteria</taxon>
        <taxon>Pseudomonadati</taxon>
        <taxon>Bacteroidota</taxon>
        <taxon>Flavobacteriia</taxon>
        <taxon>Flavobacteriales</taxon>
        <taxon>Flavobacteriaceae</taxon>
        <taxon>Flavobacterium</taxon>
    </lineage>
</organism>
<sequence>MSNFTIDFFELAFLVEACIPPRPIARSMFFDDVSDKHYHKMTKEERLRLFEWISPKLDLENENCRYFYARFNPKNQYLVSCFHDGKAQVIECFRFNERYCTSKNKFVNPEYIKSSSIVNSILL</sequence>
<proteinExistence type="predicted"/>
<dbReference type="EMBL" id="FNDB01000020">
    <property type="protein sequence ID" value="SDI02142.1"/>
    <property type="molecule type" value="Genomic_DNA"/>
</dbReference>
<dbReference type="OrthoDB" id="1356376at2"/>
<name>A0A1G8H661_9FLAO</name>
<evidence type="ECO:0000313" key="2">
    <source>
        <dbReference type="Proteomes" id="UP000199274"/>
    </source>
</evidence>
<protein>
    <submittedName>
        <fullName evidence="1">Uncharacterized protein</fullName>
    </submittedName>
</protein>
<accession>A0A1G8H661</accession>